<reference evidence="2" key="1">
    <citation type="journal article" date="2019" name="Int. J. Syst. Evol. Microbiol.">
        <title>The Global Catalogue of Microorganisms (GCM) 10K type strain sequencing project: providing services to taxonomists for standard genome sequencing and annotation.</title>
        <authorList>
            <consortium name="The Broad Institute Genomics Platform"/>
            <consortium name="The Broad Institute Genome Sequencing Center for Infectious Disease"/>
            <person name="Wu L."/>
            <person name="Ma J."/>
        </authorList>
    </citation>
    <scope>NUCLEOTIDE SEQUENCE [LARGE SCALE GENOMIC DNA]</scope>
    <source>
        <strain evidence="2">KCTC 52231</strain>
    </source>
</reference>
<keyword evidence="2" id="KW-1185">Reference proteome</keyword>
<dbReference type="RefSeq" id="WP_182305380.1">
    <property type="nucleotide sequence ID" value="NZ_CP059896.1"/>
</dbReference>
<name>A0ABV7I0E6_9HYPH</name>
<protein>
    <submittedName>
        <fullName evidence="1">Uncharacterized protein</fullName>
    </submittedName>
</protein>
<dbReference type="Proteomes" id="UP001595647">
    <property type="component" value="Unassembled WGS sequence"/>
</dbReference>
<accession>A0ABV7I0E6</accession>
<dbReference type="EMBL" id="JBHRTG010000007">
    <property type="protein sequence ID" value="MFC3163043.1"/>
    <property type="molecule type" value="Genomic_DNA"/>
</dbReference>
<evidence type="ECO:0000313" key="1">
    <source>
        <dbReference type="EMBL" id="MFC3163043.1"/>
    </source>
</evidence>
<gene>
    <name evidence="1" type="ORF">ACFOHV_07100</name>
</gene>
<comment type="caution">
    <text evidence="1">The sequence shown here is derived from an EMBL/GenBank/DDBJ whole genome shotgun (WGS) entry which is preliminary data.</text>
</comment>
<sequence>MKHRRGIDLAPEASAVPAVERRFFESRGGGPNPGAAYVLPQHVDIAAICRACGHTTELSRAALKEAGLETKPFDTYEHRLTCTVCGKRDARIALGECRQG</sequence>
<organism evidence="1 2">
    <name type="scientific">Ciceribacter thiooxidans</name>
    <dbReference type="NCBI Taxonomy" id="1969821"/>
    <lineage>
        <taxon>Bacteria</taxon>
        <taxon>Pseudomonadati</taxon>
        <taxon>Pseudomonadota</taxon>
        <taxon>Alphaproteobacteria</taxon>
        <taxon>Hyphomicrobiales</taxon>
        <taxon>Rhizobiaceae</taxon>
        <taxon>Ciceribacter</taxon>
    </lineage>
</organism>
<proteinExistence type="predicted"/>
<evidence type="ECO:0000313" key="2">
    <source>
        <dbReference type="Proteomes" id="UP001595647"/>
    </source>
</evidence>